<dbReference type="RefSeq" id="WP_132016211.1">
    <property type="nucleotide sequence ID" value="NZ_SLUN01000033.1"/>
</dbReference>
<name>A0A4R1R7L5_HYDET</name>
<dbReference type="PANTHER" id="PTHR33171">
    <property type="entry name" value="LAR_N DOMAIN-CONTAINING PROTEIN"/>
    <property type="match status" value="1"/>
</dbReference>
<dbReference type="InterPro" id="IPR047926">
    <property type="entry name" value="Ni_dep_LarA"/>
</dbReference>
<evidence type="ECO:0000313" key="4">
    <source>
        <dbReference type="Proteomes" id="UP000295008"/>
    </source>
</evidence>
<organism evidence="3 4">
    <name type="scientific">Hydrogenispora ethanolica</name>
    <dbReference type="NCBI Taxonomy" id="1082276"/>
    <lineage>
        <taxon>Bacteria</taxon>
        <taxon>Bacillati</taxon>
        <taxon>Bacillota</taxon>
        <taxon>Hydrogenispora</taxon>
    </lineage>
</organism>
<dbReference type="Pfam" id="PF09861">
    <property type="entry name" value="Lar_N"/>
    <property type="match status" value="1"/>
</dbReference>
<sequence>MRVNLKYGRAGLTVDLPETPGFLGVLTPAEAPPLEDSQAELQKRLAAPIAAASLAQLARGKKNVCIVVSDITRPVPNRILLPPILDILEENGIARENITILVATGIHRPNEGTELEQLIGKEIAGRYRVVNHFSKRIETMAYVGTIGDRVPVYVNRLYYEADLKILTGFIEPHMWAGYSGGRKSILPGISSIETLQYMHGPEMIAHPLTTYGVLEGNPFHEAGLAIMARAGADFIVNVTLNPAKAITGVFAGDPVQAHLQGCAFLAQHCVHELAEPLDFILTTNAGAPLDCNLYQSVKGMTAAAKALKPGGVVVIATACSEGVGSPEYRELLELVDTPAHFLERLSRREFFIPDQWCAQETYQVMLRNPIWVYSGGIAREQLEKYHFKALSSLESALDQLFARFGPDARWAVVPDGPMIILQTQAMSN</sequence>
<evidence type="ECO:0000259" key="1">
    <source>
        <dbReference type="Pfam" id="PF09861"/>
    </source>
</evidence>
<dbReference type="InterPro" id="IPR018657">
    <property type="entry name" value="LarA-like_N"/>
</dbReference>
<dbReference type="Proteomes" id="UP000295008">
    <property type="component" value="Unassembled WGS sequence"/>
</dbReference>
<feature type="domain" description="LarA-like N-terminal" evidence="1">
    <location>
        <begin position="7"/>
        <end position="207"/>
    </location>
</feature>
<dbReference type="InterPro" id="IPR043166">
    <property type="entry name" value="LarA-like_C"/>
</dbReference>
<dbReference type="InterPro" id="IPR048068">
    <property type="entry name" value="LarA-like"/>
</dbReference>
<comment type="caution">
    <text evidence="3">The sequence shown here is derived from an EMBL/GenBank/DDBJ whole genome shotgun (WGS) entry which is preliminary data.</text>
</comment>
<dbReference type="InterPro" id="IPR048520">
    <property type="entry name" value="LarA_C"/>
</dbReference>
<keyword evidence="4" id="KW-1185">Reference proteome</keyword>
<dbReference type="NCBIfam" id="NF033504">
    <property type="entry name" value="Ni_dep_LarA"/>
    <property type="match status" value="1"/>
</dbReference>
<dbReference type="AlphaFoldDB" id="A0A4R1R7L5"/>
<accession>A0A4R1R7L5</accession>
<feature type="domain" description="Lactate racemase C-terminal" evidence="2">
    <location>
        <begin position="276"/>
        <end position="420"/>
    </location>
</feature>
<proteinExistence type="predicted"/>
<dbReference type="Gene3D" id="3.90.226.30">
    <property type="match status" value="1"/>
</dbReference>
<reference evidence="3 4" key="1">
    <citation type="submission" date="2019-03" db="EMBL/GenBank/DDBJ databases">
        <title>Genomic Encyclopedia of Type Strains, Phase IV (KMG-IV): sequencing the most valuable type-strain genomes for metagenomic binning, comparative biology and taxonomic classification.</title>
        <authorList>
            <person name="Goeker M."/>
        </authorList>
    </citation>
    <scope>NUCLEOTIDE SEQUENCE [LARGE SCALE GENOMIC DNA]</scope>
    <source>
        <strain evidence="3 4">LX-B</strain>
    </source>
</reference>
<gene>
    <name evidence="3" type="ORF">EDC14_103315</name>
</gene>
<dbReference type="Pfam" id="PF21113">
    <property type="entry name" value="LarA_C"/>
    <property type="match status" value="1"/>
</dbReference>
<protein>
    <submittedName>
        <fullName evidence="3">Nickel-dependent lactate racemase</fullName>
    </submittedName>
</protein>
<dbReference type="GO" id="GO:0050043">
    <property type="term" value="F:lactate racemase activity"/>
    <property type="evidence" value="ECO:0007669"/>
    <property type="project" value="InterPro"/>
</dbReference>
<evidence type="ECO:0000313" key="3">
    <source>
        <dbReference type="EMBL" id="TCL61510.1"/>
    </source>
</evidence>
<dbReference type="OrthoDB" id="9770545at2"/>
<evidence type="ECO:0000259" key="2">
    <source>
        <dbReference type="Pfam" id="PF21113"/>
    </source>
</evidence>
<dbReference type="EMBL" id="SLUN01000033">
    <property type="protein sequence ID" value="TCL61510.1"/>
    <property type="molecule type" value="Genomic_DNA"/>
</dbReference>
<dbReference type="PANTHER" id="PTHR33171:SF17">
    <property type="entry name" value="LARA-LIKE N-TERMINAL DOMAIN-CONTAINING PROTEIN"/>
    <property type="match status" value="1"/>
</dbReference>
<dbReference type="Gene3D" id="3.40.50.11440">
    <property type="match status" value="1"/>
</dbReference>